<organism evidence="1 2">
    <name type="scientific">Sphingobacterium deserti</name>
    <dbReference type="NCBI Taxonomy" id="1229276"/>
    <lineage>
        <taxon>Bacteria</taxon>
        <taxon>Pseudomonadati</taxon>
        <taxon>Bacteroidota</taxon>
        <taxon>Sphingobacteriia</taxon>
        <taxon>Sphingobacteriales</taxon>
        <taxon>Sphingobacteriaceae</taxon>
        <taxon>Sphingobacterium</taxon>
    </lineage>
</organism>
<name>A0A0B8T5R7_9SPHI</name>
<comment type="caution">
    <text evidence="1">The sequence shown here is derived from an EMBL/GenBank/DDBJ whole genome shotgun (WGS) entry which is preliminary data.</text>
</comment>
<reference evidence="1 2" key="2">
    <citation type="journal article" date="2015" name="PLoS ONE">
        <title>Whole-Genome Optical Mapping and Finished Genome Sequence of Sphingobacterium deserti sp. nov., a New Species Isolated from the Western Desert of China.</title>
        <authorList>
            <person name="Teng C."/>
            <person name="Zhou Z."/>
            <person name="Molnar I."/>
            <person name="Li X."/>
            <person name="Tang R."/>
            <person name="Chen M."/>
            <person name="Wang L."/>
            <person name="Su S."/>
            <person name="Zhang W."/>
            <person name="Lin M."/>
        </authorList>
    </citation>
    <scope>NUCLEOTIDE SEQUENCE [LARGE SCALE GENOMIC DNA]</scope>
    <source>
        <strain evidence="2">ACCC05744</strain>
    </source>
</reference>
<accession>A0A0B8T5R7</accession>
<keyword evidence="2" id="KW-1185">Reference proteome</keyword>
<proteinExistence type="predicted"/>
<protein>
    <submittedName>
        <fullName evidence="1">Uncharacterized protein</fullName>
    </submittedName>
</protein>
<sequence length="64" mass="7255">MLLTKLIVSGTSNVKISIVNRSNLNFKSHSNLCYAESVVIITLISKYPSKYTVYIELTIRVFTE</sequence>
<dbReference type="AlphaFoldDB" id="A0A0B8T5R7"/>
<evidence type="ECO:0000313" key="2">
    <source>
        <dbReference type="Proteomes" id="UP000031802"/>
    </source>
</evidence>
<gene>
    <name evidence="1" type="ORF">DI53_0183</name>
</gene>
<dbReference type="EMBL" id="JJMU01000002">
    <property type="protein sequence ID" value="KGE16068.1"/>
    <property type="molecule type" value="Genomic_DNA"/>
</dbReference>
<reference evidence="2" key="1">
    <citation type="submission" date="2014-04" db="EMBL/GenBank/DDBJ databases">
        <title>Whole-Genome optical mapping and complete genome sequence of Sphingobacterium deserti sp. nov., a new spaces isolated from desert in the west of China.</title>
        <authorList>
            <person name="Teng C."/>
            <person name="Zhou Z."/>
            <person name="Li X."/>
            <person name="Chen M."/>
            <person name="Lin M."/>
            <person name="Wang L."/>
            <person name="Su S."/>
            <person name="Zhang C."/>
            <person name="Zhang W."/>
        </authorList>
    </citation>
    <scope>NUCLEOTIDE SEQUENCE [LARGE SCALE GENOMIC DNA]</scope>
    <source>
        <strain evidence="2">ACCC05744</strain>
    </source>
</reference>
<evidence type="ECO:0000313" key="1">
    <source>
        <dbReference type="EMBL" id="KGE16068.1"/>
    </source>
</evidence>
<dbReference type="Proteomes" id="UP000031802">
    <property type="component" value="Unassembled WGS sequence"/>
</dbReference>